<name>A0A3R8QR15_9MICO</name>
<sequence>MAGTIWTIGHWTCPEEVVLETLGGAGIDELVDVRRLPGSRRSPQFDAEEMTRWLGEAGIGYRRLAELTGRRPKQRDVDPELNAGWQNTSFRNYADHTLGEEYEAGIAQLTALAAEHHVAVMCGEPMPWRCHRLLISNTLVARGWEVVHLRAGAALVEHELGAWGARPVVREDGTVIYPPEAQEEA</sequence>
<organism evidence="1 2">
    <name type="scientific">Brachybacterium paraconglomeratum</name>
    <dbReference type="NCBI Taxonomy" id="173362"/>
    <lineage>
        <taxon>Bacteria</taxon>
        <taxon>Bacillati</taxon>
        <taxon>Actinomycetota</taxon>
        <taxon>Actinomycetes</taxon>
        <taxon>Micrococcales</taxon>
        <taxon>Dermabacteraceae</taxon>
        <taxon>Brachybacterium</taxon>
    </lineage>
</organism>
<dbReference type="GeneID" id="78120167"/>
<dbReference type="InterPro" id="IPR014519">
    <property type="entry name" value="UCP024492"/>
</dbReference>
<dbReference type="PANTHER" id="PTHR39337:SF1">
    <property type="entry name" value="BLR5642 PROTEIN"/>
    <property type="match status" value="1"/>
</dbReference>
<comment type="caution">
    <text evidence="1">The sequence shown here is derived from an EMBL/GenBank/DDBJ whole genome shotgun (WGS) entry which is preliminary data.</text>
</comment>
<evidence type="ECO:0000313" key="2">
    <source>
        <dbReference type="Proteomes" id="UP000274327"/>
    </source>
</evidence>
<gene>
    <name evidence="1" type="ORF">DS079_03870</name>
</gene>
<dbReference type="Proteomes" id="UP000274327">
    <property type="component" value="Unassembled WGS sequence"/>
</dbReference>
<proteinExistence type="predicted"/>
<evidence type="ECO:0000313" key="1">
    <source>
        <dbReference type="EMBL" id="RRR20533.1"/>
    </source>
</evidence>
<dbReference type="AlphaFoldDB" id="A0A3R8QR15"/>
<dbReference type="PANTHER" id="PTHR39337">
    <property type="entry name" value="BLR5642 PROTEIN"/>
    <property type="match status" value="1"/>
</dbReference>
<dbReference type="PIRSF" id="PIRSF024492">
    <property type="entry name" value="UCP024492"/>
    <property type="match status" value="1"/>
</dbReference>
<protein>
    <submittedName>
        <fullName evidence="1">DNA repair protein</fullName>
    </submittedName>
</protein>
<dbReference type="EMBL" id="QOCI01000001">
    <property type="protein sequence ID" value="RRR20533.1"/>
    <property type="molecule type" value="Genomic_DNA"/>
</dbReference>
<reference evidence="1 2" key="1">
    <citation type="submission" date="2018-07" db="EMBL/GenBank/DDBJ databases">
        <title>Brachybacteriurn paraconglorneratum KCTC 9916.</title>
        <authorList>
            <person name="Li Y."/>
        </authorList>
    </citation>
    <scope>NUCLEOTIDE SEQUENCE [LARGE SCALE GENOMIC DNA]</scope>
    <source>
        <strain evidence="1 2">KCTC 9916</strain>
    </source>
</reference>
<keyword evidence="2" id="KW-1185">Reference proteome</keyword>
<dbReference type="RefSeq" id="WP_126984971.1">
    <property type="nucleotide sequence ID" value="NZ_ML133851.1"/>
</dbReference>
<dbReference type="Pfam" id="PF04343">
    <property type="entry name" value="DUF488"/>
    <property type="match status" value="1"/>
</dbReference>
<accession>A0A3R8QR15</accession>
<dbReference type="InterPro" id="IPR007438">
    <property type="entry name" value="DUF488"/>
</dbReference>